<evidence type="ECO:0000259" key="1">
    <source>
        <dbReference type="Pfam" id="PF08241"/>
    </source>
</evidence>
<feature type="domain" description="Methyltransferase type 11" evidence="1">
    <location>
        <begin position="52"/>
        <end position="143"/>
    </location>
</feature>
<name>A0A0G0LZ15_9BACT</name>
<dbReference type="GO" id="GO:0032259">
    <property type="term" value="P:methylation"/>
    <property type="evidence" value="ECO:0007669"/>
    <property type="project" value="UniProtKB-KW"/>
</dbReference>
<evidence type="ECO:0000313" key="3">
    <source>
        <dbReference type="Proteomes" id="UP000034325"/>
    </source>
</evidence>
<dbReference type="CDD" id="cd02440">
    <property type="entry name" value="AdoMet_MTases"/>
    <property type="match status" value="1"/>
</dbReference>
<comment type="caution">
    <text evidence="2">The sequence shown here is derived from an EMBL/GenBank/DDBJ whole genome shotgun (WGS) entry which is preliminary data.</text>
</comment>
<reference evidence="2 3" key="1">
    <citation type="journal article" date="2015" name="Nature">
        <title>rRNA introns, odd ribosomes, and small enigmatic genomes across a large radiation of phyla.</title>
        <authorList>
            <person name="Brown C.T."/>
            <person name="Hug L.A."/>
            <person name="Thomas B.C."/>
            <person name="Sharon I."/>
            <person name="Castelle C.J."/>
            <person name="Singh A."/>
            <person name="Wilkins M.J."/>
            <person name="Williams K.H."/>
            <person name="Banfield J.F."/>
        </authorList>
    </citation>
    <scope>NUCLEOTIDE SEQUENCE [LARGE SCALE GENOMIC DNA]</scope>
</reference>
<proteinExistence type="predicted"/>
<accession>A0A0G0LZ15</accession>
<dbReference type="SUPFAM" id="SSF53335">
    <property type="entry name" value="S-adenosyl-L-methionine-dependent methyltransferases"/>
    <property type="match status" value="1"/>
</dbReference>
<dbReference type="AlphaFoldDB" id="A0A0G0LZ15"/>
<evidence type="ECO:0000313" key="2">
    <source>
        <dbReference type="EMBL" id="KKQ97158.1"/>
    </source>
</evidence>
<dbReference type="GO" id="GO:0008757">
    <property type="term" value="F:S-adenosylmethionine-dependent methyltransferase activity"/>
    <property type="evidence" value="ECO:0007669"/>
    <property type="project" value="InterPro"/>
</dbReference>
<dbReference type="PANTHER" id="PTHR43591">
    <property type="entry name" value="METHYLTRANSFERASE"/>
    <property type="match status" value="1"/>
</dbReference>
<keyword evidence="2" id="KW-0808">Transferase</keyword>
<keyword evidence="2" id="KW-0489">Methyltransferase</keyword>
<dbReference type="Proteomes" id="UP000034325">
    <property type="component" value="Unassembled WGS sequence"/>
</dbReference>
<organism evidence="2 3">
    <name type="scientific">Candidatus Woesebacteria bacterium GW2011_GWA1_39_12</name>
    <dbReference type="NCBI Taxonomy" id="1618549"/>
    <lineage>
        <taxon>Bacteria</taxon>
        <taxon>Candidatus Woeseibacteriota</taxon>
    </lineage>
</organism>
<dbReference type="Gene3D" id="3.40.50.150">
    <property type="entry name" value="Vaccinia Virus protein VP39"/>
    <property type="match status" value="1"/>
</dbReference>
<dbReference type="Pfam" id="PF08241">
    <property type="entry name" value="Methyltransf_11"/>
    <property type="match status" value="1"/>
</dbReference>
<protein>
    <submittedName>
        <fullName evidence="2">Methyltransferase</fullName>
    </submittedName>
</protein>
<sequence>MKINGTKNKELFYDSIAEDWEEKIHKPETNKRLRVVYKTLFDEIPLKGKKFLDVGCGLGYFAFRAGKLGAEVHGIDIGKRLINISSKRYPRGKFVVAPAQKLPYKDNSFDLVLCTEVIEHVNKQNKVLSELFRVLKKGGYLVLTTPNKLFKPLYTLLCSIGVRPYHGNEYWYYPWEIRRALERRGKVTKKYHFNFILPNPFFDQFEKFSFLKYLMIHQGYLVTKEKNN</sequence>
<dbReference type="EMBL" id="LBWA01000017">
    <property type="protein sequence ID" value="KKQ97158.1"/>
    <property type="molecule type" value="Genomic_DNA"/>
</dbReference>
<dbReference type="InterPro" id="IPR029063">
    <property type="entry name" value="SAM-dependent_MTases_sf"/>
</dbReference>
<gene>
    <name evidence="2" type="ORF">UT23_C0017G0019</name>
</gene>
<dbReference type="InterPro" id="IPR013216">
    <property type="entry name" value="Methyltransf_11"/>
</dbReference>